<dbReference type="EMBL" id="JH650972">
    <property type="protein sequence ID" value="EXA42240.1"/>
    <property type="molecule type" value="Genomic_DNA"/>
</dbReference>
<reference evidence="1" key="1">
    <citation type="submission" date="2011-10" db="EMBL/GenBank/DDBJ databases">
        <title>The Genome Sequence of Fusarium oxysporum HDV247.</title>
        <authorList>
            <consortium name="The Broad Institute Genome Sequencing Platform"/>
            <person name="Ma L.-J."/>
            <person name="Gale L.R."/>
            <person name="Schwartz D.C."/>
            <person name="Zhou S."/>
            <person name="Corby-Kistler H."/>
            <person name="Young S.K."/>
            <person name="Zeng Q."/>
            <person name="Gargeya S."/>
            <person name="Fitzgerald M."/>
            <person name="Haas B."/>
            <person name="Abouelleil A."/>
            <person name="Alvarado L."/>
            <person name="Arachchi H.M."/>
            <person name="Berlin A."/>
            <person name="Brown A."/>
            <person name="Chapman S.B."/>
            <person name="Chen Z."/>
            <person name="Dunbar C."/>
            <person name="Freedman E."/>
            <person name="Gearin G."/>
            <person name="Goldberg J."/>
            <person name="Griggs A."/>
            <person name="Gujja S."/>
            <person name="Heiman D."/>
            <person name="Howarth C."/>
            <person name="Larson L."/>
            <person name="Lui A."/>
            <person name="MacDonald P.J.P."/>
            <person name="Montmayeur A."/>
            <person name="Murphy C."/>
            <person name="Neiman D."/>
            <person name="Pearson M."/>
            <person name="Priest M."/>
            <person name="Roberts A."/>
            <person name="Saif S."/>
            <person name="Shea T."/>
            <person name="Shenoy N."/>
            <person name="Sisk P."/>
            <person name="Stolte C."/>
            <person name="Sykes S."/>
            <person name="Wortman J."/>
            <person name="Nusbaum C."/>
            <person name="Birren B."/>
        </authorList>
    </citation>
    <scope>NUCLEOTIDE SEQUENCE [LARGE SCALE GENOMIC DNA]</scope>
    <source>
        <strain evidence="1">HDV247</strain>
    </source>
</reference>
<evidence type="ECO:0000313" key="1">
    <source>
        <dbReference type="EMBL" id="EXA42240.1"/>
    </source>
</evidence>
<sequence>MNEPKPCRVRAPNLRVDPGLVDIFLIPDRRIGTLVDTDETLQLSTNAAAKADLRKMITALSAPDSYRAGSDPEDRRAELKSITDGIHGTIVKPPKRQARLLITPAVEPTTTINVRKE</sequence>
<accession>W9PR72</accession>
<gene>
    <name evidence="1" type="ORF">FOVG_07535</name>
</gene>
<organism evidence="1">
    <name type="scientific">Fusarium oxysporum f. sp. pisi HDV247</name>
    <dbReference type="NCBI Taxonomy" id="1080344"/>
    <lineage>
        <taxon>Eukaryota</taxon>
        <taxon>Fungi</taxon>
        <taxon>Dikarya</taxon>
        <taxon>Ascomycota</taxon>
        <taxon>Pezizomycotina</taxon>
        <taxon>Sordariomycetes</taxon>
        <taxon>Hypocreomycetidae</taxon>
        <taxon>Hypocreales</taxon>
        <taxon>Nectriaceae</taxon>
        <taxon>Fusarium</taxon>
        <taxon>Fusarium oxysporum species complex</taxon>
    </lineage>
</organism>
<proteinExistence type="predicted"/>
<dbReference type="Proteomes" id="UP000030751">
    <property type="component" value="Unassembled WGS sequence"/>
</dbReference>
<dbReference type="AlphaFoldDB" id="W9PR72"/>
<dbReference type="HOGENOM" id="CLU_2084923_0_0_1"/>
<protein>
    <submittedName>
        <fullName evidence="1">Uncharacterized protein</fullName>
    </submittedName>
</protein>
<name>W9PR72_FUSOX</name>
<reference evidence="1" key="2">
    <citation type="submission" date="2012-05" db="EMBL/GenBank/DDBJ databases">
        <title>Annotation of the Genome Sequence of Fusarium oxysporum HDV247.</title>
        <authorList>
            <consortium name="The Broad Institute Genomics Platform"/>
            <person name="Ma L.-J."/>
            <person name="Corby-Kistler H."/>
            <person name="Broz K."/>
            <person name="Gale L.R."/>
            <person name="Jonkers W."/>
            <person name="O'Donnell K."/>
            <person name="Ploetz R."/>
            <person name="Steinberg C."/>
            <person name="Schwartz D.C."/>
            <person name="VanEtten H."/>
            <person name="Zhou S."/>
            <person name="Young S.K."/>
            <person name="Zeng Q."/>
            <person name="Gargeya S."/>
            <person name="Fitzgerald M."/>
            <person name="Abouelleil A."/>
            <person name="Alvarado L."/>
            <person name="Chapman S.B."/>
            <person name="Gainer-Dewar J."/>
            <person name="Goldberg J."/>
            <person name="Griggs A."/>
            <person name="Gujja S."/>
            <person name="Hansen M."/>
            <person name="Howarth C."/>
            <person name="Imamovic A."/>
            <person name="Ireland A."/>
            <person name="Larimer J."/>
            <person name="McCowan C."/>
            <person name="Murphy C."/>
            <person name="Pearson M."/>
            <person name="Poon T.W."/>
            <person name="Priest M."/>
            <person name="Roberts A."/>
            <person name="Saif S."/>
            <person name="Shea T."/>
            <person name="Sykes S."/>
            <person name="Wortman J."/>
            <person name="Nusbaum C."/>
            <person name="Birren B."/>
        </authorList>
    </citation>
    <scope>NUCLEOTIDE SEQUENCE</scope>
    <source>
        <strain evidence="1">HDV247</strain>
    </source>
</reference>